<organism evidence="1 2">
    <name type="scientific">Colocasia esculenta</name>
    <name type="common">Wild taro</name>
    <name type="synonym">Arum esculentum</name>
    <dbReference type="NCBI Taxonomy" id="4460"/>
    <lineage>
        <taxon>Eukaryota</taxon>
        <taxon>Viridiplantae</taxon>
        <taxon>Streptophyta</taxon>
        <taxon>Embryophyta</taxon>
        <taxon>Tracheophyta</taxon>
        <taxon>Spermatophyta</taxon>
        <taxon>Magnoliopsida</taxon>
        <taxon>Liliopsida</taxon>
        <taxon>Araceae</taxon>
        <taxon>Aroideae</taxon>
        <taxon>Colocasieae</taxon>
        <taxon>Colocasia</taxon>
    </lineage>
</organism>
<comment type="caution">
    <text evidence="1">The sequence shown here is derived from an EMBL/GenBank/DDBJ whole genome shotgun (WGS) entry which is preliminary data.</text>
</comment>
<dbReference type="EMBL" id="NMUH01001249">
    <property type="protein sequence ID" value="MQL90519.1"/>
    <property type="molecule type" value="Genomic_DNA"/>
</dbReference>
<name>A0A843VGF4_COLES</name>
<dbReference type="Proteomes" id="UP000652761">
    <property type="component" value="Unassembled WGS sequence"/>
</dbReference>
<dbReference type="AlphaFoldDB" id="A0A843VGF4"/>
<reference evidence="1" key="1">
    <citation type="submission" date="2017-07" db="EMBL/GenBank/DDBJ databases">
        <title>Taro Niue Genome Assembly and Annotation.</title>
        <authorList>
            <person name="Atibalentja N."/>
            <person name="Keating K."/>
            <person name="Fields C.J."/>
        </authorList>
    </citation>
    <scope>NUCLEOTIDE SEQUENCE</scope>
    <source>
        <strain evidence="1">Niue_2</strain>
        <tissue evidence="1">Leaf</tissue>
    </source>
</reference>
<keyword evidence="2" id="KW-1185">Reference proteome</keyword>
<evidence type="ECO:0000313" key="2">
    <source>
        <dbReference type="Proteomes" id="UP000652761"/>
    </source>
</evidence>
<protein>
    <submittedName>
        <fullName evidence="1">Uncharacterized protein</fullName>
    </submittedName>
</protein>
<proteinExistence type="predicted"/>
<evidence type="ECO:0000313" key="1">
    <source>
        <dbReference type="EMBL" id="MQL90519.1"/>
    </source>
</evidence>
<sequence length="102" mass="11923">MTNYGRVFVHRKEEAHGRGKELMMAIRPKSKEEADGRGKELTTSADSDFQNDFLQALTVVQESDRRRQTFRRRRAAAVMWREPGIIHRLRRSAEQSPRGGRR</sequence>
<accession>A0A843VGF4</accession>
<gene>
    <name evidence="1" type="ORF">Taro_023113</name>
</gene>